<proteinExistence type="predicted"/>
<dbReference type="InterPro" id="IPR029058">
    <property type="entry name" value="AB_hydrolase_fold"/>
</dbReference>
<gene>
    <name evidence="1" type="ORF">BU23DRAFT_557951</name>
</gene>
<protein>
    <submittedName>
        <fullName evidence="1">DUF1749-domain-containing protein</fullName>
    </submittedName>
</protein>
<reference evidence="1" key="1">
    <citation type="journal article" date="2020" name="Stud. Mycol.">
        <title>101 Dothideomycetes genomes: a test case for predicting lifestyles and emergence of pathogens.</title>
        <authorList>
            <person name="Haridas S."/>
            <person name="Albert R."/>
            <person name="Binder M."/>
            <person name="Bloem J."/>
            <person name="Labutti K."/>
            <person name="Salamov A."/>
            <person name="Andreopoulos B."/>
            <person name="Baker S."/>
            <person name="Barry K."/>
            <person name="Bills G."/>
            <person name="Bluhm B."/>
            <person name="Cannon C."/>
            <person name="Castanera R."/>
            <person name="Culley D."/>
            <person name="Daum C."/>
            <person name="Ezra D."/>
            <person name="Gonzalez J."/>
            <person name="Henrissat B."/>
            <person name="Kuo A."/>
            <person name="Liang C."/>
            <person name="Lipzen A."/>
            <person name="Lutzoni F."/>
            <person name="Magnuson J."/>
            <person name="Mondo S."/>
            <person name="Nolan M."/>
            <person name="Ohm R."/>
            <person name="Pangilinan J."/>
            <person name="Park H.-J."/>
            <person name="Ramirez L."/>
            <person name="Alfaro M."/>
            <person name="Sun H."/>
            <person name="Tritt A."/>
            <person name="Yoshinaga Y."/>
            <person name="Zwiers L.-H."/>
            <person name="Turgeon B."/>
            <person name="Goodwin S."/>
            <person name="Spatafora J."/>
            <person name="Crous P."/>
            <person name="Grigoriev I."/>
        </authorList>
    </citation>
    <scope>NUCLEOTIDE SEQUENCE</scope>
    <source>
        <strain evidence="1">CBS 107.79</strain>
    </source>
</reference>
<evidence type="ECO:0000313" key="2">
    <source>
        <dbReference type="Proteomes" id="UP000800036"/>
    </source>
</evidence>
<dbReference type="PANTHER" id="PTHR31591:SF7">
    <property type="entry name" value="DUF1749-DOMAIN-CONTAINING PROTEIN"/>
    <property type="match status" value="1"/>
</dbReference>
<accession>A0A6A5V236</accession>
<organism evidence="1 2">
    <name type="scientific">Bimuria novae-zelandiae CBS 107.79</name>
    <dbReference type="NCBI Taxonomy" id="1447943"/>
    <lineage>
        <taxon>Eukaryota</taxon>
        <taxon>Fungi</taxon>
        <taxon>Dikarya</taxon>
        <taxon>Ascomycota</taxon>
        <taxon>Pezizomycotina</taxon>
        <taxon>Dothideomycetes</taxon>
        <taxon>Pleosporomycetidae</taxon>
        <taxon>Pleosporales</taxon>
        <taxon>Massarineae</taxon>
        <taxon>Didymosphaeriaceae</taxon>
        <taxon>Bimuria</taxon>
    </lineage>
</organism>
<dbReference type="Gene3D" id="3.40.50.1820">
    <property type="entry name" value="alpha/beta hydrolase"/>
    <property type="match status" value="1"/>
</dbReference>
<dbReference type="PANTHER" id="PTHR31591">
    <property type="entry name" value="UPF0613 PROTEIN PB24D3.06C"/>
    <property type="match status" value="1"/>
</dbReference>
<evidence type="ECO:0000313" key="1">
    <source>
        <dbReference type="EMBL" id="KAF1969106.1"/>
    </source>
</evidence>
<name>A0A6A5V236_9PLEO</name>
<dbReference type="OrthoDB" id="10034502at2759"/>
<dbReference type="AlphaFoldDB" id="A0A6A5V236"/>
<dbReference type="SUPFAM" id="SSF53474">
    <property type="entry name" value="alpha/beta-Hydrolases"/>
    <property type="match status" value="1"/>
</dbReference>
<dbReference type="Proteomes" id="UP000800036">
    <property type="component" value="Unassembled WGS sequence"/>
</dbReference>
<dbReference type="EMBL" id="ML976713">
    <property type="protein sequence ID" value="KAF1969106.1"/>
    <property type="molecule type" value="Genomic_DNA"/>
</dbReference>
<sequence>MAHPGTLHRYAKKLTAFEHAPQHSSSTNNASNLILWIGGLGDGPLSVHYPTAIAKALPSNWSLAEVLLSSAYDGWGTGSLARDAKEIASCVSYFKDLRHSIKIVLMGHSTGSQDLMEYLVGPNSDSHIPVEGAIFQAGVSDRQGWAAVVADDEELKKSLKDTIELAKKWVEQGDGDAILQRKGNKMLEMFESPCTAYRANSLLSYGGDDDYFSTDFPDEVYKNTFGKIPKNTAVMFLWGSEDPYIPTGVDKWNTLKKWAGFVKEGGAKVDEANGGVVKGATHNLNGDPEDVVQDLVQRVVRFVEGI</sequence>
<keyword evidence="2" id="KW-1185">Reference proteome</keyword>
<dbReference type="Pfam" id="PF08538">
    <property type="entry name" value="DUF1749"/>
    <property type="match status" value="1"/>
</dbReference>
<dbReference type="InterPro" id="IPR013744">
    <property type="entry name" value="SidJ"/>
</dbReference>